<evidence type="ECO:0000256" key="2">
    <source>
        <dbReference type="SAM" id="SignalP"/>
    </source>
</evidence>
<gene>
    <name evidence="4" type="ORF">QQ020_13030</name>
</gene>
<sequence length="314" mass="35885">MFKLLIILFLHVIAIQAFSQSNGKIVEKVALKNFGELIQYIKVTESRDSVKLLKSRFKYFDKVQVFGITYWSDSLRVKGFLLRPKTPGKYPAIIYNRGGSLEHGSLTHPMASIGLGELARLAHRGYVIAASQYRGNGGGEGQEEYGGNDINDVLNLIPLLESQPNVEISRLGMFGWSRGGMTTFLTIKRTKRIKAIALGAPSSNLTRTILDRPLLDEWWSEFIPNYNVNKAEVLKRRSVIYWVNELPKNIPILLLQGEDDKSLLPDFTLDLSKEFTKHKIPYRLIKFEAGSHSLKAYHEEVFNELFKWFDKYLK</sequence>
<reference evidence="4" key="1">
    <citation type="submission" date="2023-06" db="EMBL/GenBank/DDBJ databases">
        <title>Genomic of Agaribacillus aureum.</title>
        <authorList>
            <person name="Wang G."/>
        </authorList>
    </citation>
    <scope>NUCLEOTIDE SEQUENCE</scope>
    <source>
        <strain evidence="4">BMA12</strain>
    </source>
</reference>
<organism evidence="4 5">
    <name type="scientific">Agaribacillus aureus</name>
    <dbReference type="NCBI Taxonomy" id="3051825"/>
    <lineage>
        <taxon>Bacteria</taxon>
        <taxon>Pseudomonadati</taxon>
        <taxon>Bacteroidota</taxon>
        <taxon>Cytophagia</taxon>
        <taxon>Cytophagales</taxon>
        <taxon>Splendidivirgaceae</taxon>
        <taxon>Agaribacillus</taxon>
    </lineage>
</organism>
<dbReference type="SUPFAM" id="SSF53474">
    <property type="entry name" value="alpha/beta-Hydrolases"/>
    <property type="match status" value="1"/>
</dbReference>
<dbReference type="PANTHER" id="PTHR22946:SF9">
    <property type="entry name" value="POLYKETIDE TRANSFERASE AF380"/>
    <property type="match status" value="1"/>
</dbReference>
<dbReference type="RefSeq" id="WP_346758299.1">
    <property type="nucleotide sequence ID" value="NZ_JAUJEB010000001.1"/>
</dbReference>
<dbReference type="Gene3D" id="3.40.50.1820">
    <property type="entry name" value="alpha/beta hydrolase"/>
    <property type="match status" value="1"/>
</dbReference>
<evidence type="ECO:0000313" key="5">
    <source>
        <dbReference type="Proteomes" id="UP001172083"/>
    </source>
</evidence>
<dbReference type="Pfam" id="PF00326">
    <property type="entry name" value="Peptidase_S9"/>
    <property type="match status" value="1"/>
</dbReference>
<protein>
    <submittedName>
        <fullName evidence="4">Prolyl oligopeptidase family serine peptidase</fullName>
    </submittedName>
</protein>
<feature type="chain" id="PRO_5046587947" evidence="2">
    <location>
        <begin position="20"/>
        <end position="314"/>
    </location>
</feature>
<dbReference type="Proteomes" id="UP001172083">
    <property type="component" value="Unassembled WGS sequence"/>
</dbReference>
<evidence type="ECO:0000313" key="4">
    <source>
        <dbReference type="EMBL" id="MDN5212983.1"/>
    </source>
</evidence>
<evidence type="ECO:0000256" key="1">
    <source>
        <dbReference type="ARBA" id="ARBA00022801"/>
    </source>
</evidence>
<comment type="caution">
    <text evidence="4">The sequence shown here is derived from an EMBL/GenBank/DDBJ whole genome shotgun (WGS) entry which is preliminary data.</text>
</comment>
<name>A0ABT8L5I3_9BACT</name>
<dbReference type="InterPro" id="IPR050261">
    <property type="entry name" value="FrsA_esterase"/>
</dbReference>
<keyword evidence="1" id="KW-0378">Hydrolase</keyword>
<accession>A0ABT8L5I3</accession>
<feature type="signal peptide" evidence="2">
    <location>
        <begin position="1"/>
        <end position="19"/>
    </location>
</feature>
<feature type="domain" description="Peptidase S9 prolyl oligopeptidase catalytic" evidence="3">
    <location>
        <begin position="118"/>
        <end position="314"/>
    </location>
</feature>
<dbReference type="InterPro" id="IPR001375">
    <property type="entry name" value="Peptidase_S9_cat"/>
</dbReference>
<proteinExistence type="predicted"/>
<dbReference type="InterPro" id="IPR029058">
    <property type="entry name" value="AB_hydrolase_fold"/>
</dbReference>
<keyword evidence="5" id="KW-1185">Reference proteome</keyword>
<keyword evidence="2" id="KW-0732">Signal</keyword>
<dbReference type="PANTHER" id="PTHR22946">
    <property type="entry name" value="DIENELACTONE HYDROLASE DOMAIN-CONTAINING PROTEIN-RELATED"/>
    <property type="match status" value="1"/>
</dbReference>
<evidence type="ECO:0000259" key="3">
    <source>
        <dbReference type="Pfam" id="PF00326"/>
    </source>
</evidence>
<dbReference type="EMBL" id="JAUJEB010000001">
    <property type="protein sequence ID" value="MDN5212983.1"/>
    <property type="molecule type" value="Genomic_DNA"/>
</dbReference>